<dbReference type="Proteomes" id="UP001362999">
    <property type="component" value="Unassembled WGS sequence"/>
</dbReference>
<proteinExistence type="predicted"/>
<dbReference type="AlphaFoldDB" id="A0AAW0CZG1"/>
<reference evidence="1 2" key="1">
    <citation type="journal article" date="2024" name="J Genomics">
        <title>Draft genome sequencing and assembly of Favolaschia claudopus CIRM-BRFM 2984 isolated from oak limbs.</title>
        <authorList>
            <person name="Navarro D."/>
            <person name="Drula E."/>
            <person name="Chaduli D."/>
            <person name="Cazenave R."/>
            <person name="Ahrendt S."/>
            <person name="Wang J."/>
            <person name="Lipzen A."/>
            <person name="Daum C."/>
            <person name="Barry K."/>
            <person name="Grigoriev I.V."/>
            <person name="Favel A."/>
            <person name="Rosso M.N."/>
            <person name="Martin F."/>
        </authorList>
    </citation>
    <scope>NUCLEOTIDE SEQUENCE [LARGE SCALE GENOMIC DNA]</scope>
    <source>
        <strain evidence="1 2">CIRM-BRFM 2984</strain>
    </source>
</reference>
<comment type="caution">
    <text evidence="1">The sequence shown here is derived from an EMBL/GenBank/DDBJ whole genome shotgun (WGS) entry which is preliminary data.</text>
</comment>
<gene>
    <name evidence="1" type="ORF">R3P38DRAFT_161050</name>
</gene>
<evidence type="ECO:0000313" key="1">
    <source>
        <dbReference type="EMBL" id="KAK7044347.1"/>
    </source>
</evidence>
<keyword evidence="2" id="KW-1185">Reference proteome</keyword>
<organism evidence="1 2">
    <name type="scientific">Favolaschia claudopus</name>
    <dbReference type="NCBI Taxonomy" id="2862362"/>
    <lineage>
        <taxon>Eukaryota</taxon>
        <taxon>Fungi</taxon>
        <taxon>Dikarya</taxon>
        <taxon>Basidiomycota</taxon>
        <taxon>Agaricomycotina</taxon>
        <taxon>Agaricomycetes</taxon>
        <taxon>Agaricomycetidae</taxon>
        <taxon>Agaricales</taxon>
        <taxon>Marasmiineae</taxon>
        <taxon>Mycenaceae</taxon>
        <taxon>Favolaschia</taxon>
    </lineage>
</organism>
<accession>A0AAW0CZG1</accession>
<name>A0AAW0CZG1_9AGAR</name>
<sequence length="551" mass="60981">MDSTVALKPKKPPACNPCKARRVLCHPQPNGAPCPRCVERRVVYAVSTTLLAMKLTLIRCTTTPVPRGRPRKNFPHQPTLLSLQVTGLDLHPVPCFESSEKCPDLSPEFVAHCFEELRMDARYAHPTIAATSIRSDMCAVAFNINLLPPQSRVLALCMVAYASLWSYHESVLGSGPQPESMLDQTFFSSRQELLKCGVRRAPVYRALRAEAFKAAWEIGAILMPSNENAATCYLLDLMDQTSFGSAGRPWATAHFAHLRTLVPNWWLSDSMLSTGGFPRWTGALLVDCIISARRRTPLVITRQDQLLLCGKEPPSLENLISSLENSINSTDSSTFRWASLRPYLYHMTSLARQLHDTLTGEYAHTGPLSEAAILTFINTLSKLHAALSLLLDRLEHTPNVPGGAIYTLSLGFAGLALPFYQEVLYRESACNNISQNARLQALREQAHDMAVLGGRALAHGIRMLPQPHCLPYHWTAVRDWAEFLLGEADGSGNGNRPLAREATRDLETFARELKHLGYSLDAASTPEATALIERLEKHVDRALISLFAPSN</sequence>
<evidence type="ECO:0000313" key="2">
    <source>
        <dbReference type="Proteomes" id="UP001362999"/>
    </source>
</evidence>
<protein>
    <submittedName>
        <fullName evidence="1">Zn(2)-C6 fungal-type domain-containing protein</fullName>
    </submittedName>
</protein>
<dbReference type="EMBL" id="JAWWNJ010000011">
    <property type="protein sequence ID" value="KAK7044347.1"/>
    <property type="molecule type" value="Genomic_DNA"/>
</dbReference>